<reference evidence="2 3" key="1">
    <citation type="journal article" date="2019" name="Genome Biol. Evol.">
        <title>Day and night: Metabolic profiles and evolutionary relationships of six axenic non-marine cyanobacteria.</title>
        <authorList>
            <person name="Will S.E."/>
            <person name="Henke P."/>
            <person name="Boedeker C."/>
            <person name="Huang S."/>
            <person name="Brinkmann H."/>
            <person name="Rohde M."/>
            <person name="Jarek M."/>
            <person name="Friedl T."/>
            <person name="Seufert S."/>
            <person name="Schumacher M."/>
            <person name="Overmann J."/>
            <person name="Neumann-Schaal M."/>
            <person name="Petersen J."/>
        </authorList>
    </citation>
    <scope>NUCLEOTIDE SEQUENCE [LARGE SCALE GENOMIC DNA]</scope>
    <source>
        <strain evidence="2 3">PCC 6912</strain>
    </source>
</reference>
<dbReference type="NCBIfam" id="TIGR01552">
    <property type="entry name" value="phd_fam"/>
    <property type="match status" value="1"/>
</dbReference>
<evidence type="ECO:0000256" key="1">
    <source>
        <dbReference type="ARBA" id="ARBA00009981"/>
    </source>
</evidence>
<evidence type="ECO:0000313" key="2">
    <source>
        <dbReference type="EMBL" id="RUR81899.1"/>
    </source>
</evidence>
<dbReference type="AlphaFoldDB" id="A0A3S0XVU4"/>
<dbReference type="SUPFAM" id="SSF143120">
    <property type="entry name" value="YefM-like"/>
    <property type="match status" value="1"/>
</dbReference>
<dbReference type="STRING" id="211165.GCA_000317285_04288"/>
<dbReference type="InterPro" id="IPR051416">
    <property type="entry name" value="phD-YefM_TA_antitoxins"/>
</dbReference>
<comment type="similarity">
    <text evidence="1">Belongs to the phD/YefM antitoxin family.</text>
</comment>
<keyword evidence="3" id="KW-1185">Reference proteome</keyword>
<dbReference type="PANTHER" id="PTHR35377">
    <property type="entry name" value="ANTITOXIN VAPB49-RELATED-RELATED"/>
    <property type="match status" value="1"/>
</dbReference>
<dbReference type="Gene3D" id="3.40.1620.10">
    <property type="entry name" value="YefM-like domain"/>
    <property type="match status" value="1"/>
</dbReference>
<sequence length="82" mass="8828">MYNIELTETQAEIAELLNRVLSGEEVIISNAGTPVARIVPIAEQSLPRIAGLDKGKVVISPDFDAPLPDDILNDFLNPADAE</sequence>
<proteinExistence type="inferred from homology"/>
<dbReference type="InterPro" id="IPR036165">
    <property type="entry name" value="YefM-like_sf"/>
</dbReference>
<dbReference type="EMBL" id="RSCJ01000009">
    <property type="protein sequence ID" value="RUR81899.1"/>
    <property type="molecule type" value="Genomic_DNA"/>
</dbReference>
<evidence type="ECO:0000313" key="3">
    <source>
        <dbReference type="Proteomes" id="UP000268857"/>
    </source>
</evidence>
<dbReference type="Proteomes" id="UP000268857">
    <property type="component" value="Unassembled WGS sequence"/>
</dbReference>
<gene>
    <name evidence="2" type="ORF">PCC6912_27680</name>
</gene>
<dbReference type="OrthoDB" id="9800503at2"/>
<dbReference type="RefSeq" id="WP_016875156.1">
    <property type="nucleotide sequence ID" value="NZ_AJLN01000104.1"/>
</dbReference>
<dbReference type="PANTHER" id="PTHR35377:SF7">
    <property type="entry name" value="SSL1004 PROTEIN"/>
    <property type="match status" value="1"/>
</dbReference>
<protein>
    <submittedName>
        <fullName evidence="2">Uncharacterized protein</fullName>
    </submittedName>
</protein>
<comment type="caution">
    <text evidence="2">The sequence shown here is derived from an EMBL/GenBank/DDBJ whole genome shotgun (WGS) entry which is preliminary data.</text>
</comment>
<name>A0A3S0XVU4_CHLFR</name>
<accession>A0A3S0XVU4</accession>
<organism evidence="2 3">
    <name type="scientific">Chlorogloeopsis fritschii PCC 6912</name>
    <dbReference type="NCBI Taxonomy" id="211165"/>
    <lineage>
        <taxon>Bacteria</taxon>
        <taxon>Bacillati</taxon>
        <taxon>Cyanobacteriota</taxon>
        <taxon>Cyanophyceae</taxon>
        <taxon>Nostocales</taxon>
        <taxon>Chlorogloeopsidaceae</taxon>
        <taxon>Chlorogloeopsis</taxon>
    </lineage>
</organism>